<reference evidence="1" key="1">
    <citation type="submission" date="2023-09" db="UniProtKB">
        <authorList>
            <consortium name="Ensembl"/>
        </authorList>
    </citation>
    <scope>IDENTIFICATION</scope>
</reference>
<protein>
    <submittedName>
        <fullName evidence="1">Uncharacterized protein</fullName>
    </submittedName>
</protein>
<proteinExistence type="predicted"/>
<accession>A0A8C0XMK0</accession>
<sequence length="110" mass="12416">MSIPQYWDWGGGWGSPTKMVQLAVPAKVPLLRTTCGVGKHSYENFYLASVLNAFKKFCIRRLEMLIYLLKSFYLKLKLFGKGLILGEGFGGEVALLINYKPIDSTGRYCQ</sequence>
<dbReference type="Ensembl" id="ENSCCNT00000038081.1">
    <property type="protein sequence ID" value="ENSCCNP00000030205.1"/>
    <property type="gene ID" value="ENSCCNG00000028931.1"/>
</dbReference>
<organism evidence="1">
    <name type="scientific">Castor canadensis</name>
    <name type="common">American beaver</name>
    <dbReference type="NCBI Taxonomy" id="51338"/>
    <lineage>
        <taxon>Eukaryota</taxon>
        <taxon>Metazoa</taxon>
        <taxon>Chordata</taxon>
        <taxon>Craniata</taxon>
        <taxon>Vertebrata</taxon>
        <taxon>Euteleostomi</taxon>
        <taxon>Mammalia</taxon>
        <taxon>Eutheria</taxon>
        <taxon>Euarchontoglires</taxon>
        <taxon>Glires</taxon>
        <taxon>Rodentia</taxon>
        <taxon>Castorimorpha</taxon>
        <taxon>Castoridae</taxon>
        <taxon>Castor</taxon>
    </lineage>
</organism>
<evidence type="ECO:0000313" key="1">
    <source>
        <dbReference type="Ensembl" id="ENSCCNP00000030205.1"/>
    </source>
</evidence>
<dbReference type="AlphaFoldDB" id="A0A8C0XMK0"/>
<name>A0A8C0XMK0_CASCN</name>